<evidence type="ECO:0000256" key="2">
    <source>
        <dbReference type="ARBA" id="ARBA00023172"/>
    </source>
</evidence>
<evidence type="ECO:0000313" key="5">
    <source>
        <dbReference type="Proteomes" id="UP001057998"/>
    </source>
</evidence>
<accession>A0ABY5GJL7</accession>
<sequence length="385" mass="45096">MPRPRNKANRDLPEGLYFKGKKGYVFRRIDDTWKSLGHNKARAVSLARRYNDTYRIDPELSHGIRSTSHGRKTLKPMSVFFSRVSKRYFEEEKPSKSTYELFQRRLVKLDKALGQKYGPEIDLEAVNQVLELHGASGPFAYNRWISFMTKVFDYAVDESIMNDNPARRKKRKPYHDKKRKRMTMDDFNAVYRVAPVWMKVAMLLALESTHASNEICNIRYDDIEMLAEPQQEDGLLVYGYLKIHRQKVKKHESSRVRIPVTSSLLKIIEQSRDEIVSPYVVHRRPLRNFRNRCDDLTKVNPKFLSEKFSYYRDQAKVKSELPKQERPTFHEIRGLSIHLYDKAGYDPQRRAAHSNPNTTSIYKSGHVQWVTVAAAELGIWDAVPK</sequence>
<dbReference type="Gene3D" id="1.10.443.10">
    <property type="entry name" value="Intergrase catalytic core"/>
    <property type="match status" value="1"/>
</dbReference>
<keyword evidence="1" id="KW-0238">DNA-binding</keyword>
<dbReference type="InterPro" id="IPR011010">
    <property type="entry name" value="DNA_brk_join_enz"/>
</dbReference>
<dbReference type="Gene3D" id="3.30.160.60">
    <property type="entry name" value="Classic Zinc Finger"/>
    <property type="match status" value="1"/>
</dbReference>
<dbReference type="InterPro" id="IPR002104">
    <property type="entry name" value="Integrase_catalytic"/>
</dbReference>
<evidence type="ECO:0000313" key="4">
    <source>
        <dbReference type="EMBL" id="UTV29361.1"/>
    </source>
</evidence>
<dbReference type="EMBL" id="CP101509">
    <property type="protein sequence ID" value="UTV29361.1"/>
    <property type="molecule type" value="Genomic_DNA"/>
</dbReference>
<keyword evidence="5" id="KW-1185">Reference proteome</keyword>
<dbReference type="InterPro" id="IPR013762">
    <property type="entry name" value="Integrase-like_cat_sf"/>
</dbReference>
<name>A0ABY5GJL7_9GAMM</name>
<evidence type="ECO:0000259" key="3">
    <source>
        <dbReference type="PROSITE" id="PS51898"/>
    </source>
</evidence>
<gene>
    <name evidence="4" type="ORF">NNL38_20255</name>
</gene>
<feature type="domain" description="Tyr recombinase" evidence="3">
    <location>
        <begin position="177"/>
        <end position="377"/>
    </location>
</feature>
<dbReference type="SUPFAM" id="SSF56349">
    <property type="entry name" value="DNA breaking-rejoining enzymes"/>
    <property type="match status" value="1"/>
</dbReference>
<proteinExistence type="predicted"/>
<keyword evidence="2" id="KW-0233">DNA recombination</keyword>
<dbReference type="RefSeq" id="WP_255390679.1">
    <property type="nucleotide sequence ID" value="NZ_CP101509.1"/>
</dbReference>
<protein>
    <submittedName>
        <fullName evidence="4">Integrase</fullName>
    </submittedName>
</protein>
<reference evidence="4" key="1">
    <citation type="submission" date="2022-07" db="EMBL/GenBank/DDBJ databases">
        <title>Genome sequencing of Photobacterium atrarenae GJH2-4.</title>
        <authorList>
            <person name="Park S.-J."/>
        </authorList>
    </citation>
    <scope>NUCLEOTIDE SEQUENCE</scope>
    <source>
        <strain evidence="4">GJH2-4</strain>
    </source>
</reference>
<dbReference type="Gene3D" id="1.10.150.130">
    <property type="match status" value="1"/>
</dbReference>
<dbReference type="PROSITE" id="PS51898">
    <property type="entry name" value="TYR_RECOMBINASE"/>
    <property type="match status" value="1"/>
</dbReference>
<organism evidence="4 5">
    <name type="scientific">Photobacterium atrarenae</name>
    <dbReference type="NCBI Taxonomy" id="865757"/>
    <lineage>
        <taxon>Bacteria</taxon>
        <taxon>Pseudomonadati</taxon>
        <taxon>Pseudomonadota</taxon>
        <taxon>Gammaproteobacteria</taxon>
        <taxon>Vibrionales</taxon>
        <taxon>Vibrionaceae</taxon>
        <taxon>Photobacterium</taxon>
    </lineage>
</organism>
<dbReference type="InterPro" id="IPR010998">
    <property type="entry name" value="Integrase_recombinase_N"/>
</dbReference>
<dbReference type="Proteomes" id="UP001057998">
    <property type="component" value="Chromosome 2"/>
</dbReference>
<evidence type="ECO:0000256" key="1">
    <source>
        <dbReference type="ARBA" id="ARBA00023125"/>
    </source>
</evidence>